<dbReference type="PROSITE" id="PS50929">
    <property type="entry name" value="ABC_TM1F"/>
    <property type="match status" value="2"/>
</dbReference>
<proteinExistence type="inferred from homology"/>
<feature type="transmembrane region" description="Helical" evidence="9">
    <location>
        <begin position="173"/>
        <end position="192"/>
    </location>
</feature>
<evidence type="ECO:0000256" key="6">
    <source>
        <dbReference type="ARBA" id="ARBA00022989"/>
    </source>
</evidence>
<evidence type="ECO:0000256" key="4">
    <source>
        <dbReference type="ARBA" id="ARBA00022741"/>
    </source>
</evidence>
<keyword evidence="13" id="KW-1185">Reference proteome</keyword>
<dbReference type="InterPro" id="IPR003593">
    <property type="entry name" value="AAA+_ATPase"/>
</dbReference>
<feature type="transmembrane region" description="Helical" evidence="9">
    <location>
        <begin position="97"/>
        <end position="119"/>
    </location>
</feature>
<sequence length="1233" mass="137205">MENEHLLTSPINSKPASNLYKFGKVIYLCTTGYEKFLFILGAFFAILVGLVMPFESYALGELSQVLVTITNAINNDTIDPTDLDNAYKIFEHDMNRVVLYFFLCGTAYLITGFLEYSLIKYVGDNTTYRVRKRYISKLLRKDARYFDGVSTGHLSTIMNDNMERFRETFNEKIALVISLLTDFVVGIGFAMFTDWQLASYGLLFSLGIVFSGFLNSSCQMEITSKQEKHYANAGSIAFQALGAFKTVCSLNGQKQEVHRYSEELKAGERYGFRKAFNNSASRGVCFFFFNALNTVIIYFGANMIYEGKLSASIVVRLYNFLLLGSYCLNEAISHLSKFASTVSSTAPIADILLDDSNEIEVDDESKNHLDNVQGNISFRNVHFSYPTRPDAPVLKGISFDVKNGESIALVGASGSGKSTIVQLLLHYYNVDSGDILIDGVKLDSINLKQLRQVIGVVSQEPVLFNTTIEENILKANAYDFVNSFPKGIKTVVGERGAQLSGGQKQRIAIARTLVRNPKILLLDEATSALDNESEHVVQKALETASKGRTTIVIAHRLSTIKNASKIIVMDKGEIVEVGNHEELISLKGVYSNLVEAQLLDTHDEPSNVPEHSSPELSARQESGRSEVSDSNEASDDEMKRLMDELTEEGARKSNLREIIKMCKPDYCLFLIALAGSALQGLSYPISVQLTVRAYEAFAMNGEDIMIYGHFWAFAILLLALFRPITLHCQYYYLGKVSERLSTRLRIKSFKHLMSLPCSFYDDPKHSAIRLSNRLNTDASNVKAAVDDRLGSVFMTFAAISVAISTSAVYSWKMTIQVLLLCPILYLAEYCYERAIDGAIEEDSLAFENSNRTAIEAIEHIRTVRSLNMEDKIMDMVTDHLQKSHNSYFKRAVIQGAANGFSCCCFFYIYSISFKFGTWLAMHKEIMPMETYMVLMTLTLTSTMAGSAVAYLPDYKKAAHAAGLIFHLFTYPATMSYSSKEGTRNIKHGEVVGENLKFHYEQRPDKTVLDGVNLKVEPGKTLALVGPSGCGKSTIIALLERFYQPDDGEIEIDEEPIAEINLHHLRSNLALVSQEPILFNSSIVENLLYGLNRTRSQSEIDKALKTANAFNFVYQFPGGLDTIVGERGAQLSGGQKQRIAIARAILRNPKVLLLDEATSALDSDSEKVVQNALDTASERLSTVVVAHRLSTVVNADSIAVLKNGKVAEQGTHEELLQLRGVYWRLVQNQGARTS</sequence>
<feature type="transmembrane region" description="Helical" evidence="9">
    <location>
        <begin position="957"/>
        <end position="976"/>
    </location>
</feature>
<keyword evidence="3 9" id="KW-0812">Transmembrane</keyword>
<feature type="domain" description="ABC transmembrane type-1" evidence="11">
    <location>
        <begin position="39"/>
        <end position="340"/>
    </location>
</feature>
<evidence type="ECO:0000259" key="11">
    <source>
        <dbReference type="PROSITE" id="PS50929"/>
    </source>
</evidence>
<dbReference type="InterPro" id="IPR036640">
    <property type="entry name" value="ABC1_TM_sf"/>
</dbReference>
<evidence type="ECO:0000313" key="13">
    <source>
        <dbReference type="Proteomes" id="UP000230233"/>
    </source>
</evidence>
<keyword evidence="6 9" id="KW-1133">Transmembrane helix</keyword>
<dbReference type="PROSITE" id="PS50893">
    <property type="entry name" value="ABC_TRANSPORTER_2"/>
    <property type="match status" value="2"/>
</dbReference>
<feature type="transmembrane region" description="Helical" evidence="9">
    <location>
        <begin position="666"/>
        <end position="684"/>
    </location>
</feature>
<dbReference type="SMART" id="SM00382">
    <property type="entry name" value="AAA"/>
    <property type="match status" value="2"/>
</dbReference>
<keyword evidence="5" id="KW-0067">ATP-binding</keyword>
<dbReference type="PANTHER" id="PTHR43394">
    <property type="entry name" value="ATP-DEPENDENT PERMEASE MDL1, MITOCHONDRIAL"/>
    <property type="match status" value="1"/>
</dbReference>
<dbReference type="GO" id="GO:0005524">
    <property type="term" value="F:ATP binding"/>
    <property type="evidence" value="ECO:0007669"/>
    <property type="project" value="UniProtKB-KW"/>
</dbReference>
<comment type="subcellular location">
    <subcellularLocation>
        <location evidence="1">Membrane</location>
        <topology evidence="1">Multi-pass membrane protein</topology>
    </subcellularLocation>
</comment>
<dbReference type="GO" id="GO:0015421">
    <property type="term" value="F:ABC-type oligopeptide transporter activity"/>
    <property type="evidence" value="ECO:0007669"/>
    <property type="project" value="TreeGrafter"/>
</dbReference>
<organism evidence="12 13">
    <name type="scientific">Caenorhabditis nigoni</name>
    <dbReference type="NCBI Taxonomy" id="1611254"/>
    <lineage>
        <taxon>Eukaryota</taxon>
        <taxon>Metazoa</taxon>
        <taxon>Ecdysozoa</taxon>
        <taxon>Nematoda</taxon>
        <taxon>Chromadorea</taxon>
        <taxon>Rhabditida</taxon>
        <taxon>Rhabditina</taxon>
        <taxon>Rhabditomorpha</taxon>
        <taxon>Rhabditoidea</taxon>
        <taxon>Rhabditidae</taxon>
        <taxon>Peloderinae</taxon>
        <taxon>Caenorhabditis</taxon>
    </lineage>
</organism>
<protein>
    <submittedName>
        <fullName evidence="12">Uncharacterized protein</fullName>
    </submittedName>
</protein>
<dbReference type="SUPFAM" id="SSF90123">
    <property type="entry name" value="ABC transporter transmembrane region"/>
    <property type="match status" value="2"/>
</dbReference>
<dbReference type="InterPro" id="IPR011527">
    <property type="entry name" value="ABC1_TM_dom"/>
</dbReference>
<dbReference type="Proteomes" id="UP000230233">
    <property type="component" value="Chromosome X"/>
</dbReference>
<dbReference type="InterPro" id="IPR039421">
    <property type="entry name" value="Type_1_exporter"/>
</dbReference>
<dbReference type="EMBL" id="PDUG01000006">
    <property type="protein sequence ID" value="PIC16961.1"/>
    <property type="molecule type" value="Genomic_DNA"/>
</dbReference>
<dbReference type="FunFam" id="3.40.50.300:FF:000916">
    <property type="entry name" value="ABC transporter B family member 9"/>
    <property type="match status" value="1"/>
</dbReference>
<feature type="transmembrane region" description="Helical" evidence="9">
    <location>
        <begin position="283"/>
        <end position="305"/>
    </location>
</feature>
<evidence type="ECO:0000256" key="3">
    <source>
        <dbReference type="ARBA" id="ARBA00022692"/>
    </source>
</evidence>
<evidence type="ECO:0000256" key="9">
    <source>
        <dbReference type="SAM" id="Phobius"/>
    </source>
</evidence>
<keyword evidence="4" id="KW-0547">Nucleotide-binding</keyword>
<dbReference type="AlphaFoldDB" id="A0A2G5SQ22"/>
<dbReference type="FunFam" id="1.20.1560.10:FF:000121">
    <property type="entry name" value="ABC transporter B family member 9"/>
    <property type="match status" value="1"/>
</dbReference>
<dbReference type="Pfam" id="PF00005">
    <property type="entry name" value="ABC_tran"/>
    <property type="match status" value="2"/>
</dbReference>
<dbReference type="GO" id="GO:0005743">
    <property type="term" value="C:mitochondrial inner membrane"/>
    <property type="evidence" value="ECO:0007669"/>
    <property type="project" value="TreeGrafter"/>
</dbReference>
<evidence type="ECO:0000259" key="10">
    <source>
        <dbReference type="PROSITE" id="PS50893"/>
    </source>
</evidence>
<dbReference type="InterPro" id="IPR003439">
    <property type="entry name" value="ABC_transporter-like_ATP-bd"/>
</dbReference>
<feature type="transmembrane region" description="Helical" evidence="9">
    <location>
        <begin position="36"/>
        <end position="54"/>
    </location>
</feature>
<dbReference type="InterPro" id="IPR027417">
    <property type="entry name" value="P-loop_NTPase"/>
</dbReference>
<dbReference type="InterPro" id="IPR017871">
    <property type="entry name" value="ABC_transporter-like_CS"/>
</dbReference>
<feature type="region of interest" description="Disordered" evidence="8">
    <location>
        <begin position="603"/>
        <end position="637"/>
    </location>
</feature>
<feature type="domain" description="ABC transporter" evidence="10">
    <location>
        <begin position="376"/>
        <end position="596"/>
    </location>
</feature>
<dbReference type="GO" id="GO:0090374">
    <property type="term" value="P:oligopeptide export from mitochondrion"/>
    <property type="evidence" value="ECO:0007669"/>
    <property type="project" value="TreeGrafter"/>
</dbReference>
<dbReference type="PANTHER" id="PTHR43394:SF27">
    <property type="entry name" value="ATP-DEPENDENT TRANSLOCASE ABCB1-LIKE"/>
    <property type="match status" value="1"/>
</dbReference>
<evidence type="ECO:0000256" key="2">
    <source>
        <dbReference type="ARBA" id="ARBA00007577"/>
    </source>
</evidence>
<comment type="caution">
    <text evidence="12">The sequence shown here is derived from an EMBL/GenBank/DDBJ whole genome shotgun (WGS) entry which is preliminary data.</text>
</comment>
<dbReference type="PROSITE" id="PS00211">
    <property type="entry name" value="ABC_TRANSPORTER_1"/>
    <property type="match status" value="2"/>
</dbReference>
<dbReference type="Gene3D" id="3.40.50.300">
    <property type="entry name" value="P-loop containing nucleotide triphosphate hydrolases"/>
    <property type="match status" value="2"/>
</dbReference>
<evidence type="ECO:0000256" key="5">
    <source>
        <dbReference type="ARBA" id="ARBA00022840"/>
    </source>
</evidence>
<feature type="transmembrane region" description="Helical" evidence="9">
    <location>
        <begin position="198"/>
        <end position="218"/>
    </location>
</feature>
<dbReference type="CDD" id="cd18577">
    <property type="entry name" value="ABC_6TM_Pgp_ABCB1_D1_like"/>
    <property type="match status" value="1"/>
</dbReference>
<feature type="transmembrane region" description="Helical" evidence="9">
    <location>
        <begin position="931"/>
        <end position="951"/>
    </location>
</feature>
<dbReference type="Gene3D" id="1.20.1560.10">
    <property type="entry name" value="ABC transporter type 1, transmembrane domain"/>
    <property type="match status" value="1"/>
</dbReference>
<dbReference type="FunFam" id="3.40.50.300:FF:002283">
    <property type="entry name" value="p-GlycoProtein related"/>
    <property type="match status" value="1"/>
</dbReference>
<name>A0A2G5SQ22_9PELO</name>
<dbReference type="GO" id="GO:0016887">
    <property type="term" value="F:ATP hydrolysis activity"/>
    <property type="evidence" value="ECO:0007669"/>
    <property type="project" value="InterPro"/>
</dbReference>
<dbReference type="OrthoDB" id="6500128at2759"/>
<dbReference type="CDD" id="cd03249">
    <property type="entry name" value="ABC_MTABC3_MDL1_MDL2"/>
    <property type="match status" value="2"/>
</dbReference>
<evidence type="ECO:0000256" key="7">
    <source>
        <dbReference type="ARBA" id="ARBA00023136"/>
    </source>
</evidence>
<feature type="transmembrane region" description="Helical" evidence="9">
    <location>
        <begin position="891"/>
        <end position="910"/>
    </location>
</feature>
<keyword evidence="7 9" id="KW-0472">Membrane</keyword>
<evidence type="ECO:0000256" key="1">
    <source>
        <dbReference type="ARBA" id="ARBA00004141"/>
    </source>
</evidence>
<evidence type="ECO:0000313" key="12">
    <source>
        <dbReference type="EMBL" id="PIC16961.1"/>
    </source>
</evidence>
<dbReference type="STRING" id="1611254.A0A2G5SQ22"/>
<dbReference type="Pfam" id="PF00664">
    <property type="entry name" value="ABC_membrane"/>
    <property type="match status" value="2"/>
</dbReference>
<dbReference type="SUPFAM" id="SSF52540">
    <property type="entry name" value="P-loop containing nucleoside triphosphate hydrolases"/>
    <property type="match status" value="2"/>
</dbReference>
<dbReference type="CDD" id="cd18578">
    <property type="entry name" value="ABC_6TM_Pgp_ABCB1_D2_like"/>
    <property type="match status" value="1"/>
</dbReference>
<evidence type="ECO:0000256" key="8">
    <source>
        <dbReference type="SAM" id="MobiDB-lite"/>
    </source>
</evidence>
<gene>
    <name evidence="12" type="primary">Cnig_chr_X.g23375</name>
    <name evidence="12" type="ORF">B9Z55_023375</name>
</gene>
<feature type="transmembrane region" description="Helical" evidence="9">
    <location>
        <begin position="789"/>
        <end position="809"/>
    </location>
</feature>
<feature type="transmembrane region" description="Helical" evidence="9">
    <location>
        <begin position="704"/>
        <end position="721"/>
    </location>
</feature>
<reference evidence="13" key="1">
    <citation type="submission" date="2017-10" db="EMBL/GenBank/DDBJ databases">
        <title>Rapid genome shrinkage in a self-fertile nematode reveals novel sperm competition proteins.</title>
        <authorList>
            <person name="Yin D."/>
            <person name="Schwarz E.M."/>
            <person name="Thomas C.G."/>
            <person name="Felde R.L."/>
            <person name="Korf I.F."/>
            <person name="Cutter A.D."/>
            <person name="Schartner C.M."/>
            <person name="Ralston E.J."/>
            <person name="Meyer B.J."/>
            <person name="Haag E.S."/>
        </authorList>
    </citation>
    <scope>NUCLEOTIDE SEQUENCE [LARGE SCALE GENOMIC DNA]</scope>
    <source>
        <strain evidence="13">JU1422</strain>
    </source>
</reference>
<feature type="domain" description="ABC transmembrane type-1" evidence="11">
    <location>
        <begin position="670"/>
        <end position="956"/>
    </location>
</feature>
<feature type="domain" description="ABC transporter" evidence="10">
    <location>
        <begin position="990"/>
        <end position="1227"/>
    </location>
</feature>
<accession>A0A2G5SQ22</accession>
<comment type="similarity">
    <text evidence="2">Belongs to the ABC transporter superfamily. ABCB family. Multidrug resistance exporter (TC 3.A.1.201) subfamily.</text>
</comment>